<dbReference type="AlphaFoldDB" id="U4QFH8"/>
<proteinExistence type="predicted"/>
<dbReference type="EMBL" id="CBUH010000169">
    <property type="protein sequence ID" value="CDI43378.1"/>
    <property type="molecule type" value="Genomic_DNA"/>
</dbReference>
<feature type="region of interest" description="Disordered" evidence="1">
    <location>
        <begin position="129"/>
        <end position="157"/>
    </location>
</feature>
<feature type="compositionally biased region" description="Polar residues" evidence="1">
    <location>
        <begin position="134"/>
        <end position="157"/>
    </location>
</feature>
<gene>
    <name evidence="2" type="ORF">LHCIRMBIA953_02567</name>
    <name evidence="3" type="ORF">LHCIRMBIA953_02651</name>
</gene>
<evidence type="ECO:0000313" key="3">
    <source>
        <dbReference type="EMBL" id="CDI43378.1"/>
    </source>
</evidence>
<evidence type="ECO:0000256" key="1">
    <source>
        <dbReference type="SAM" id="MobiDB-lite"/>
    </source>
</evidence>
<accession>U4QFH8</accession>
<name>U4QFH8_LACHE</name>
<organism evidence="3 4">
    <name type="scientific">Lactobacillus helveticus CIRM-BIA 953</name>
    <dbReference type="NCBI Taxonomy" id="1226335"/>
    <lineage>
        <taxon>Bacteria</taxon>
        <taxon>Bacillati</taxon>
        <taxon>Bacillota</taxon>
        <taxon>Bacilli</taxon>
        <taxon>Lactobacillales</taxon>
        <taxon>Lactobacillaceae</taxon>
        <taxon>Lactobacillus</taxon>
    </lineage>
</organism>
<reference evidence="3 4" key="1">
    <citation type="submission" date="2013-09" db="EMBL/GenBank/DDBJ databases">
        <title>Draft Genome Sequence of five Lactobacillus helveticus strains CIRM-BIA 101T, 103, 104, 951 and 953 isolated from milk product.</title>
        <authorList>
            <person name="Valence F."/>
            <person name="Chuat V."/>
            <person name="Ma L."/>
            <person name="Creno S."/>
            <person name="Falentin H."/>
            <person name="Lortal S."/>
            <person name="Bizet C."/>
            <person name="Clermont D."/>
            <person name="Loux V."/>
            <person name="Bouchier C."/>
            <person name="Cousin S."/>
        </authorList>
    </citation>
    <scope>NUCLEOTIDE SEQUENCE [LARGE SCALE GENOMIC DNA]</scope>
    <source>
        <strain evidence="3 4">CIRM-BIA 953</strain>
    </source>
</reference>
<sequence length="157" mass="17468">MSFYMNVMSMLNDFGADIKVWRADKPHTAEKELVGGFNLSSGRLSKLEPKLADKRHEPVLPINSMTSQLAQILAGGTQTSADLIWLSSGKYYVNTVVYVPTQGGYFHVTNYSNYQDYSNLIVYELKGDDEHQNDGTTQGQAPSDVHTPTSGETIPWM</sequence>
<dbReference type="EMBL" id="CBUH010000169">
    <property type="protein sequence ID" value="CDI43296.1"/>
    <property type="molecule type" value="Genomic_DNA"/>
</dbReference>
<protein>
    <submittedName>
        <fullName evidence="3">Uncharacterized protein</fullName>
    </submittedName>
</protein>
<comment type="caution">
    <text evidence="3">The sequence shown here is derived from an EMBL/GenBank/DDBJ whole genome shotgun (WGS) entry which is preliminary data.</text>
</comment>
<dbReference type="Proteomes" id="UP000017243">
    <property type="component" value="Unassembled WGS sequence"/>
</dbReference>
<evidence type="ECO:0000313" key="4">
    <source>
        <dbReference type="Proteomes" id="UP000017243"/>
    </source>
</evidence>
<evidence type="ECO:0000313" key="2">
    <source>
        <dbReference type="EMBL" id="CDI43296.1"/>
    </source>
</evidence>